<evidence type="ECO:0000313" key="28">
    <source>
        <dbReference type="Proteomes" id="UP000815677"/>
    </source>
</evidence>
<evidence type="ECO:0000256" key="9">
    <source>
        <dbReference type="ARBA" id="ARBA00022722"/>
    </source>
</evidence>
<keyword evidence="18" id="KW-0539">Nucleus</keyword>
<dbReference type="EC" id="3.1.13.4" evidence="6"/>
<dbReference type="SUPFAM" id="SSF52058">
    <property type="entry name" value="L domain-like"/>
    <property type="match status" value="1"/>
</dbReference>
<feature type="compositionally biased region" description="Polar residues" evidence="24">
    <location>
        <begin position="797"/>
        <end position="810"/>
    </location>
</feature>
<evidence type="ECO:0000256" key="11">
    <source>
        <dbReference type="ARBA" id="ARBA00022737"/>
    </source>
</evidence>
<gene>
    <name evidence="27" type="ORF">MCHLO_14986</name>
</gene>
<evidence type="ECO:0000256" key="10">
    <source>
        <dbReference type="ARBA" id="ARBA00022723"/>
    </source>
</evidence>
<feature type="compositionally biased region" description="Low complexity" evidence="24">
    <location>
        <begin position="785"/>
        <end position="796"/>
    </location>
</feature>
<dbReference type="Gene3D" id="3.60.10.10">
    <property type="entry name" value="Endonuclease/exonuclease/phosphatase"/>
    <property type="match status" value="1"/>
</dbReference>
<keyword evidence="7" id="KW-0963">Cytoplasm</keyword>
<evidence type="ECO:0000256" key="3">
    <source>
        <dbReference type="ARBA" id="ARBA00004123"/>
    </source>
</evidence>
<dbReference type="Proteomes" id="UP000815677">
    <property type="component" value="Unassembled WGS sequence"/>
</dbReference>
<keyword evidence="8" id="KW-0433">Leucine-rich repeat</keyword>
<dbReference type="InterPro" id="IPR003591">
    <property type="entry name" value="Leu-rich_rpt_typical-subtyp"/>
</dbReference>
<evidence type="ECO:0000256" key="8">
    <source>
        <dbReference type="ARBA" id="ARBA00022614"/>
    </source>
</evidence>
<dbReference type="InterPro" id="IPR050410">
    <property type="entry name" value="CCR4/nocturin_mRNA_transcr"/>
</dbReference>
<evidence type="ECO:0000256" key="20">
    <source>
        <dbReference type="ARBA" id="ARBA00030493"/>
    </source>
</evidence>
<dbReference type="InterPro" id="IPR001611">
    <property type="entry name" value="Leu-rich_rpt"/>
</dbReference>
<keyword evidence="15" id="KW-0694">RNA-binding</keyword>
<feature type="region of interest" description="Disordered" evidence="24">
    <location>
        <begin position="1"/>
        <end position="22"/>
    </location>
</feature>
<reference evidence="27" key="1">
    <citation type="submission" date="2014-09" db="EMBL/GenBank/DDBJ databases">
        <title>Genome sequence of the luminous mushroom Mycena chlorophos for searching fungal bioluminescence genes.</title>
        <authorList>
            <person name="Tanaka Y."/>
            <person name="Kasuga D."/>
            <person name="Oba Y."/>
            <person name="Hase S."/>
            <person name="Sato K."/>
            <person name="Oba Y."/>
            <person name="Sakakibara Y."/>
        </authorList>
    </citation>
    <scope>NUCLEOTIDE SEQUENCE</scope>
</reference>
<evidence type="ECO:0000313" key="27">
    <source>
        <dbReference type="EMBL" id="GAT58572.1"/>
    </source>
</evidence>
<feature type="domain" description="Endonuclease/exonuclease/phosphatase" evidence="25">
    <location>
        <begin position="974"/>
        <end position="1313"/>
    </location>
</feature>
<dbReference type="Pfam" id="PF03372">
    <property type="entry name" value="Exo_endo_phos"/>
    <property type="match status" value="1"/>
</dbReference>
<dbReference type="PROSITE" id="PS51450">
    <property type="entry name" value="LRR"/>
    <property type="match status" value="1"/>
</dbReference>
<evidence type="ECO:0000259" key="26">
    <source>
        <dbReference type="Pfam" id="PF09949"/>
    </source>
</evidence>
<evidence type="ECO:0000256" key="7">
    <source>
        <dbReference type="ARBA" id="ARBA00022490"/>
    </source>
</evidence>
<keyword evidence="12" id="KW-0378">Hydrolase</keyword>
<keyword evidence="9" id="KW-0540">Nuclease</keyword>
<dbReference type="SMART" id="SM00369">
    <property type="entry name" value="LRR_TYP"/>
    <property type="match status" value="3"/>
</dbReference>
<feature type="region of interest" description="Disordered" evidence="24">
    <location>
        <begin position="492"/>
        <end position="514"/>
    </location>
</feature>
<keyword evidence="10" id="KW-0479">Metal-binding</keyword>
<evidence type="ECO:0000256" key="22">
    <source>
        <dbReference type="ARBA" id="ARBA00033317"/>
    </source>
</evidence>
<feature type="domain" description="Phosphatidate phosphatase APP1 catalytic" evidence="26">
    <location>
        <begin position="273"/>
        <end position="424"/>
    </location>
</feature>
<keyword evidence="14" id="KW-0460">Magnesium</keyword>
<evidence type="ECO:0000256" key="1">
    <source>
        <dbReference type="ARBA" id="ARBA00001663"/>
    </source>
</evidence>
<evidence type="ECO:0000256" key="14">
    <source>
        <dbReference type="ARBA" id="ARBA00022842"/>
    </source>
</evidence>
<dbReference type="InterPro" id="IPR032675">
    <property type="entry name" value="LRR_dom_sf"/>
</dbReference>
<evidence type="ECO:0000256" key="19">
    <source>
        <dbReference type="ARBA" id="ARBA00023475"/>
    </source>
</evidence>
<dbReference type="InterPro" id="IPR019236">
    <property type="entry name" value="APP1_cat"/>
</dbReference>
<dbReference type="PANTHER" id="PTHR12121:SF100">
    <property type="entry name" value="POLY(A)-SPECIFIC RIBONUCLEASE"/>
    <property type="match status" value="1"/>
</dbReference>
<dbReference type="Pfam" id="PF13855">
    <property type="entry name" value="LRR_8"/>
    <property type="match status" value="1"/>
</dbReference>
<keyword evidence="17" id="KW-0804">Transcription</keyword>
<keyword evidence="16" id="KW-0805">Transcription regulation</keyword>
<comment type="similarity">
    <text evidence="5">Belongs to the CCR4/nocturin family.</text>
</comment>
<protein>
    <recommendedName>
        <fullName evidence="19">CCR4-Not complex 3'-5'-exoribonuclease subunit Ccr4</fullName>
        <ecNumber evidence="6">3.1.13.4</ecNumber>
    </recommendedName>
    <alternativeName>
        <fullName evidence="20">Carbon catabolite repressor protein 4</fullName>
    </alternativeName>
    <alternativeName>
        <fullName evidence="21">Cytoplasmic deadenylase</fullName>
    </alternativeName>
    <alternativeName>
        <fullName evidence="22">Glucose-repressible alcohol dehydrogenase transcriptional effector</fullName>
    </alternativeName>
</protein>
<evidence type="ECO:0000256" key="23">
    <source>
        <dbReference type="SAM" id="Coils"/>
    </source>
</evidence>
<evidence type="ECO:0000256" key="17">
    <source>
        <dbReference type="ARBA" id="ARBA00023163"/>
    </source>
</evidence>
<comment type="subcellular location">
    <subcellularLocation>
        <location evidence="4">Cytoplasm</location>
    </subcellularLocation>
    <subcellularLocation>
        <location evidence="3">Nucleus</location>
    </subcellularLocation>
</comment>
<dbReference type="InterPro" id="IPR005135">
    <property type="entry name" value="Endo/exonuclease/phosphatase"/>
</dbReference>
<keyword evidence="28" id="KW-1185">Reference proteome</keyword>
<evidence type="ECO:0000256" key="12">
    <source>
        <dbReference type="ARBA" id="ARBA00022801"/>
    </source>
</evidence>
<feature type="region of interest" description="Disordered" evidence="24">
    <location>
        <begin position="756"/>
        <end position="819"/>
    </location>
</feature>
<keyword evidence="13" id="KW-0269">Exonuclease</keyword>
<feature type="coiled-coil region" evidence="23">
    <location>
        <begin position="146"/>
        <end position="177"/>
    </location>
</feature>
<evidence type="ECO:0000256" key="6">
    <source>
        <dbReference type="ARBA" id="ARBA00012161"/>
    </source>
</evidence>
<dbReference type="InterPro" id="IPR036691">
    <property type="entry name" value="Endo/exonu/phosph_ase_sf"/>
</dbReference>
<comment type="cofactor">
    <cofactor evidence="2">
        <name>Mg(2+)</name>
        <dbReference type="ChEBI" id="CHEBI:18420"/>
    </cofactor>
</comment>
<sequence length="1338" mass="148101">MSKEPWKSALSSSGARVKSYVSQRDFRSIPQLQRGVNSDGTRQSWKQWAGQKMAAVRGAAVPTTERLALFPGYATRRYRAGDKEAFDVELFVSGFATSHRPPELASRSQRAFIRLAKGFAALPKLESDAATDALLSSVKLPPRPTEMTEELEAEALERQLQQLKSDDEEQLELVNDEPDIIPSPIGGTNLPPGELRRWHQNLETRIQPFWSSVLASRVVRFNLFASQRKEERDVQESRPVASREVATGVDGFFQAPVPPETKTLHIALTHCPIRVISDVDDTVKVAGVLAGARAVFRNVFVKDLLDIVIPGMGEWYTGMWRRGVRFHYVSNGPFELLPVLLDFFKISDLPPGSMKLRSYAGRSLFSGLLSAPAARKRAGVLDIMQAFPDSRFILIGDSGEQDLELYTDLARERPEQVLAIFIRDVESERDAIDDPTGMRASLFIETTGGRLPPLQTSTTGPVYSLPPSPQKEFFTASPSPLSAQPTATLGMTPRPAAQSRPTTPGAAQTSFMPGQLSRSNTYNSMASSSSSASAAQRVAERRRYELQLRIWRARTQLPASVVLRLFREPGECVEAERILKEEKMRQAQESHVHATLFSRTALVFDWPISTRSLLFVRPLYIQSPRPLLVTPSTADKLGLADPPHSRPQWTPFNAPCSPLSAGSVHLGVAVNPQAQPPPTSPGYTLYTNGAIMQHPHMAPIQHHHHQNSLGHFPSPPNMQQQSPAAQPITSHWSEQLMKYEGVRGARSPHHRARANAIAARGATKSAITITNPNKPPEEEPPPSPSLALAHALNHPSSTVAPSTENENRPTASKPPASTWGQLDMGGIGLKTIPPTSGLFTFTFLTCLFLNHNNLSAIPPQIAKLRHLELLDLSGNGLSSVPPEIGMVTSLKELFLFDNVLTTIPWEFGTLHRLRTLGIEGNPMDAQLKAMLQKDGTQVLISYLRDSAPMPQPPPPRPIVEINPAEPDAETFKVMSFNILCERAATTKMYGYTPSWALAWEYRRGRIMEEVTSSKADIICMQEVDIGQYEDFFSKQLYEMGYDGVYGAKSRYRTMTEMDRRGVDGSAIFYKKDRYRLVENHLIEFNAIAMQRHDFKKTDAMFNRVLGRDHIAIVCLLEDIGTGTRTIVSNTHLHWDANYSDVKLVQTALLLEEVEKIASAFAKYPPPPPSTLSAHDDDSPSRPNPPTYSDGAKIPIVVCGDYNSMPSSGVYEFLSTGSLAGNHPDFLSHMYGNYTSEGLRHKLGLKSAYTLMGANGAPEEIMPMTNLTPGFREVIDYIWYSTANLVLNSVVGEIDRTYLEKVVGFPNTHFPSDHIALTATFSIKPPREPSAPRPPPVFS</sequence>
<evidence type="ECO:0000256" key="15">
    <source>
        <dbReference type="ARBA" id="ARBA00022884"/>
    </source>
</evidence>
<comment type="catalytic activity">
    <reaction evidence="1">
        <text>Exonucleolytic cleavage of poly(A) to 5'-AMP.</text>
        <dbReference type="EC" id="3.1.13.4"/>
    </reaction>
</comment>
<keyword evidence="23" id="KW-0175">Coiled coil</keyword>
<evidence type="ECO:0000256" key="18">
    <source>
        <dbReference type="ARBA" id="ARBA00023242"/>
    </source>
</evidence>
<proteinExistence type="inferred from homology"/>
<dbReference type="Pfam" id="PF09949">
    <property type="entry name" value="APP1_cat"/>
    <property type="match status" value="1"/>
</dbReference>
<evidence type="ECO:0000256" key="5">
    <source>
        <dbReference type="ARBA" id="ARBA00010774"/>
    </source>
</evidence>
<evidence type="ECO:0000256" key="13">
    <source>
        <dbReference type="ARBA" id="ARBA00022839"/>
    </source>
</evidence>
<organism evidence="27 28">
    <name type="scientific">Mycena chlorophos</name>
    <name type="common">Agaric fungus</name>
    <name type="synonym">Agaricus chlorophos</name>
    <dbReference type="NCBI Taxonomy" id="658473"/>
    <lineage>
        <taxon>Eukaryota</taxon>
        <taxon>Fungi</taxon>
        <taxon>Dikarya</taxon>
        <taxon>Basidiomycota</taxon>
        <taxon>Agaricomycotina</taxon>
        <taxon>Agaricomycetes</taxon>
        <taxon>Agaricomycetidae</taxon>
        <taxon>Agaricales</taxon>
        <taxon>Marasmiineae</taxon>
        <taxon>Mycenaceae</taxon>
        <taxon>Mycena</taxon>
    </lineage>
</organism>
<name>A0ABQ0M5R1_MYCCL</name>
<evidence type="ECO:0000259" key="25">
    <source>
        <dbReference type="Pfam" id="PF03372"/>
    </source>
</evidence>
<feature type="region of interest" description="Disordered" evidence="24">
    <location>
        <begin position="1164"/>
        <end position="1188"/>
    </location>
</feature>
<evidence type="ECO:0000256" key="2">
    <source>
        <dbReference type="ARBA" id="ARBA00001946"/>
    </source>
</evidence>
<dbReference type="SUPFAM" id="SSF56219">
    <property type="entry name" value="DNase I-like"/>
    <property type="match status" value="1"/>
</dbReference>
<evidence type="ECO:0000256" key="4">
    <source>
        <dbReference type="ARBA" id="ARBA00004496"/>
    </source>
</evidence>
<feature type="compositionally biased region" description="Polar residues" evidence="24">
    <location>
        <begin position="499"/>
        <end position="512"/>
    </location>
</feature>
<evidence type="ECO:0000256" key="21">
    <source>
        <dbReference type="ARBA" id="ARBA00031469"/>
    </source>
</evidence>
<dbReference type="CDD" id="cd09097">
    <property type="entry name" value="Deadenylase_CCR4"/>
    <property type="match status" value="1"/>
</dbReference>
<dbReference type="EMBL" id="DF849740">
    <property type="protein sequence ID" value="GAT58572.1"/>
    <property type="molecule type" value="Genomic_DNA"/>
</dbReference>
<dbReference type="Gene3D" id="3.80.10.10">
    <property type="entry name" value="Ribonuclease Inhibitor"/>
    <property type="match status" value="1"/>
</dbReference>
<evidence type="ECO:0000256" key="16">
    <source>
        <dbReference type="ARBA" id="ARBA00023015"/>
    </source>
</evidence>
<keyword evidence="11" id="KW-0677">Repeat</keyword>
<feature type="region of interest" description="Disordered" evidence="24">
    <location>
        <begin position="704"/>
        <end position="728"/>
    </location>
</feature>
<feature type="compositionally biased region" description="Polar residues" evidence="24">
    <location>
        <begin position="717"/>
        <end position="728"/>
    </location>
</feature>
<accession>A0ABQ0M5R1</accession>
<dbReference type="PANTHER" id="PTHR12121">
    <property type="entry name" value="CARBON CATABOLITE REPRESSOR PROTEIN 4"/>
    <property type="match status" value="1"/>
</dbReference>
<evidence type="ECO:0000256" key="24">
    <source>
        <dbReference type="SAM" id="MobiDB-lite"/>
    </source>
</evidence>